<keyword evidence="2" id="KW-0964">Secreted</keyword>
<gene>
    <name evidence="4" type="ORF">VO63_22825</name>
</gene>
<feature type="signal peptide" evidence="3">
    <location>
        <begin position="1"/>
        <end position="29"/>
    </location>
</feature>
<protein>
    <recommendedName>
        <fullName evidence="6">Lipoprotein</fullName>
    </recommendedName>
</protein>
<dbReference type="EMBL" id="LAQS01000037">
    <property type="protein sequence ID" value="KKZ71534.1"/>
    <property type="molecule type" value="Genomic_DNA"/>
</dbReference>
<organism evidence="4 5">
    <name type="scientific">Streptomyces showdoensis</name>
    <dbReference type="NCBI Taxonomy" id="68268"/>
    <lineage>
        <taxon>Bacteria</taxon>
        <taxon>Bacillati</taxon>
        <taxon>Actinomycetota</taxon>
        <taxon>Actinomycetes</taxon>
        <taxon>Kitasatosporales</taxon>
        <taxon>Streptomycetaceae</taxon>
        <taxon>Streptomyces</taxon>
    </lineage>
</organism>
<evidence type="ECO:0000256" key="2">
    <source>
        <dbReference type="ARBA" id="ARBA00022525"/>
    </source>
</evidence>
<dbReference type="InterPro" id="IPR044859">
    <property type="entry name" value="Allene_oxi_cyc_Dirigent"/>
</dbReference>
<dbReference type="Gene3D" id="2.40.480.10">
    <property type="entry name" value="Allene oxide cyclase-like"/>
    <property type="match status" value="1"/>
</dbReference>
<dbReference type="RefSeq" id="WP_046909797.1">
    <property type="nucleotide sequence ID" value="NZ_BAAAXG010000026.1"/>
</dbReference>
<feature type="chain" id="PRO_5015152290" description="Lipoprotein" evidence="3">
    <location>
        <begin position="30"/>
        <end position="167"/>
    </location>
</feature>
<dbReference type="Proteomes" id="UP000265325">
    <property type="component" value="Unassembled WGS sequence"/>
</dbReference>
<sequence>MTGSFRRMGALGACTAAVLALGTAAPASADNGDGFEFTLYAKEVPGPTASESAPAPKLGESFAFADDLYKTKDAGGDKVGRDGGICAVVRTGDPMDLQCVGTVVLNGGPGGQLALQTLAAVDPDDEAPPALDIAITGGTGDFENARGWVRSTPDGDWSRMDFHIATR</sequence>
<keyword evidence="5" id="KW-1185">Reference proteome</keyword>
<proteinExistence type="predicted"/>
<dbReference type="AlphaFoldDB" id="A0A2P2GJ53"/>
<dbReference type="GO" id="GO:0005576">
    <property type="term" value="C:extracellular region"/>
    <property type="evidence" value="ECO:0007669"/>
    <property type="project" value="UniProtKB-SubCell"/>
</dbReference>
<evidence type="ECO:0000256" key="3">
    <source>
        <dbReference type="SAM" id="SignalP"/>
    </source>
</evidence>
<dbReference type="Pfam" id="PF03018">
    <property type="entry name" value="Dirigent"/>
    <property type="match status" value="1"/>
</dbReference>
<dbReference type="InterPro" id="IPR004265">
    <property type="entry name" value="Dirigent"/>
</dbReference>
<accession>A0A2P2GJ53</accession>
<comment type="caution">
    <text evidence="4">The sequence shown here is derived from an EMBL/GenBank/DDBJ whole genome shotgun (WGS) entry which is preliminary data.</text>
</comment>
<name>A0A2P2GJ53_STREW</name>
<evidence type="ECO:0000313" key="5">
    <source>
        <dbReference type="Proteomes" id="UP000265325"/>
    </source>
</evidence>
<reference evidence="4 5" key="1">
    <citation type="submission" date="2015-05" db="EMBL/GenBank/DDBJ databases">
        <title>Draft Genome assembly of Streptomyces showdoensis.</title>
        <authorList>
            <person name="Thapa K.K."/>
            <person name="Metsa-Ketela M."/>
        </authorList>
    </citation>
    <scope>NUCLEOTIDE SEQUENCE [LARGE SCALE GENOMIC DNA]</scope>
    <source>
        <strain evidence="4 5">ATCC 15227</strain>
    </source>
</reference>
<evidence type="ECO:0008006" key="6">
    <source>
        <dbReference type="Google" id="ProtNLM"/>
    </source>
</evidence>
<evidence type="ECO:0000256" key="1">
    <source>
        <dbReference type="ARBA" id="ARBA00004613"/>
    </source>
</evidence>
<evidence type="ECO:0000313" key="4">
    <source>
        <dbReference type="EMBL" id="KKZ71534.1"/>
    </source>
</evidence>
<dbReference type="OrthoDB" id="5195420at2"/>
<comment type="subcellular location">
    <subcellularLocation>
        <location evidence="1">Secreted</location>
    </subcellularLocation>
</comment>
<dbReference type="SMR" id="A0A2P2GJ53"/>
<keyword evidence="3" id="KW-0732">Signal</keyword>